<evidence type="ECO:0000313" key="10">
    <source>
        <dbReference type="Proteomes" id="UP001306508"/>
    </source>
</evidence>
<name>A0AAN7WU92_9SACH</name>
<dbReference type="InterPro" id="IPR036388">
    <property type="entry name" value="WH-like_DNA-bd_sf"/>
</dbReference>
<keyword evidence="4" id="KW-0539">Nucleus</keyword>
<comment type="caution">
    <text evidence="9">The sequence shown here is derived from an EMBL/GenBank/DDBJ whole genome shotgun (WGS) entry which is preliminary data.</text>
</comment>
<dbReference type="Pfam" id="PF16495">
    <property type="entry name" value="SWIRM-assoc_1"/>
    <property type="match status" value="1"/>
</dbReference>
<accession>A0AAN7WU92</accession>
<dbReference type="InterPro" id="IPR032451">
    <property type="entry name" value="SMARCC_C"/>
</dbReference>
<evidence type="ECO:0000256" key="5">
    <source>
        <dbReference type="SAM" id="Coils"/>
    </source>
</evidence>
<keyword evidence="5" id="KW-0175">Coiled coil</keyword>
<evidence type="ECO:0000313" key="9">
    <source>
        <dbReference type="EMBL" id="KAK5782233.1"/>
    </source>
</evidence>
<dbReference type="GO" id="GO:0003677">
    <property type="term" value="F:DNA binding"/>
    <property type="evidence" value="ECO:0007669"/>
    <property type="project" value="UniProtKB-KW"/>
</dbReference>
<keyword evidence="1" id="KW-0805">Transcription regulation</keyword>
<feature type="compositionally biased region" description="Polar residues" evidence="6">
    <location>
        <begin position="350"/>
        <end position="366"/>
    </location>
</feature>
<evidence type="ECO:0000259" key="7">
    <source>
        <dbReference type="PROSITE" id="PS50934"/>
    </source>
</evidence>
<dbReference type="GO" id="GO:0042393">
    <property type="term" value="F:histone binding"/>
    <property type="evidence" value="ECO:0007669"/>
    <property type="project" value="TreeGrafter"/>
</dbReference>
<dbReference type="SUPFAM" id="SSF46689">
    <property type="entry name" value="Homeodomain-like"/>
    <property type="match status" value="2"/>
</dbReference>
<dbReference type="InterPro" id="IPR009057">
    <property type="entry name" value="Homeodomain-like_sf"/>
</dbReference>
<keyword evidence="10" id="KW-1185">Reference proteome</keyword>
<feature type="region of interest" description="Disordered" evidence="6">
    <location>
        <begin position="180"/>
        <end position="202"/>
    </location>
</feature>
<feature type="domain" description="SANT" evidence="8">
    <location>
        <begin position="653"/>
        <end position="704"/>
    </location>
</feature>
<proteinExistence type="predicted"/>
<dbReference type="Proteomes" id="UP001306508">
    <property type="component" value="Unassembled WGS sequence"/>
</dbReference>
<feature type="coiled-coil region" evidence="5">
    <location>
        <begin position="830"/>
        <end position="879"/>
    </location>
</feature>
<feature type="compositionally biased region" description="Low complexity" evidence="6">
    <location>
        <begin position="242"/>
        <end position="253"/>
    </location>
</feature>
<evidence type="ECO:0000256" key="4">
    <source>
        <dbReference type="ARBA" id="ARBA00023242"/>
    </source>
</evidence>
<dbReference type="GO" id="GO:0006338">
    <property type="term" value="P:chromatin remodeling"/>
    <property type="evidence" value="ECO:0007669"/>
    <property type="project" value="UniProtKB-ARBA"/>
</dbReference>
<keyword evidence="2" id="KW-0238">DNA-binding</keyword>
<feature type="compositionally biased region" description="Acidic residues" evidence="6">
    <location>
        <begin position="320"/>
        <end position="331"/>
    </location>
</feature>
<feature type="region of interest" description="Disordered" evidence="6">
    <location>
        <begin position="379"/>
        <end position="422"/>
    </location>
</feature>
<dbReference type="GO" id="GO:0045893">
    <property type="term" value="P:positive regulation of DNA-templated transcription"/>
    <property type="evidence" value="ECO:0007669"/>
    <property type="project" value="TreeGrafter"/>
</dbReference>
<evidence type="ECO:0000256" key="1">
    <source>
        <dbReference type="ARBA" id="ARBA00023015"/>
    </source>
</evidence>
<dbReference type="CDD" id="cd00167">
    <property type="entry name" value="SANT"/>
    <property type="match status" value="1"/>
</dbReference>
<evidence type="ECO:0000259" key="8">
    <source>
        <dbReference type="PROSITE" id="PS51293"/>
    </source>
</evidence>
<dbReference type="FunFam" id="1.10.10.60:FF:000014">
    <property type="entry name" value="SWI/SNF complex subunit SMARCC2 isoform C"/>
    <property type="match status" value="1"/>
</dbReference>
<feature type="region of interest" description="Disordered" evidence="6">
    <location>
        <begin position="238"/>
        <end position="259"/>
    </location>
</feature>
<gene>
    <name evidence="9" type="ORF">RI543_000163</name>
</gene>
<feature type="region of interest" description="Disordered" evidence="6">
    <location>
        <begin position="305"/>
        <end position="366"/>
    </location>
</feature>
<dbReference type="AlphaFoldDB" id="A0AAN7WU92"/>
<dbReference type="PROSITE" id="PS50934">
    <property type="entry name" value="SWIRM"/>
    <property type="match status" value="1"/>
</dbReference>
<feature type="domain" description="SWIRM" evidence="7">
    <location>
        <begin position="435"/>
        <end position="532"/>
    </location>
</feature>
<dbReference type="Gene3D" id="1.10.10.60">
    <property type="entry name" value="Homeodomain-like"/>
    <property type="match status" value="1"/>
</dbReference>
<dbReference type="Pfam" id="PF04433">
    <property type="entry name" value="SWIRM"/>
    <property type="match status" value="1"/>
</dbReference>
<dbReference type="PROSITE" id="PS51293">
    <property type="entry name" value="SANT"/>
    <property type="match status" value="1"/>
</dbReference>
<reference evidence="10" key="1">
    <citation type="submission" date="2023-07" db="EMBL/GenBank/DDBJ databases">
        <title>A draft genome of Kazachstania heterogenica Y-27499.</title>
        <authorList>
            <person name="Donic C."/>
            <person name="Kralova J.S."/>
            <person name="Fidel L."/>
            <person name="Ben-Dor S."/>
            <person name="Jung S."/>
        </authorList>
    </citation>
    <scope>NUCLEOTIDE SEQUENCE [LARGE SCALE GENOMIC DNA]</scope>
    <source>
        <strain evidence="10">Y27499</strain>
    </source>
</reference>
<dbReference type="Pfam" id="PF00249">
    <property type="entry name" value="Myb_DNA-binding"/>
    <property type="match status" value="1"/>
</dbReference>
<dbReference type="SMART" id="SM00717">
    <property type="entry name" value="SANT"/>
    <property type="match status" value="1"/>
</dbReference>
<dbReference type="FunFam" id="1.10.10.10:FF:000020">
    <property type="entry name" value="SWI/SNF complex subunit SMARCC2 isoform c"/>
    <property type="match status" value="1"/>
</dbReference>
<dbReference type="EMBL" id="JAWIZZ010000006">
    <property type="protein sequence ID" value="KAK5782233.1"/>
    <property type="molecule type" value="Genomic_DNA"/>
</dbReference>
<protein>
    <recommendedName>
        <fullName evidence="11">SWIRM-domain-containing protein</fullName>
    </recommendedName>
</protein>
<dbReference type="InterPro" id="IPR001005">
    <property type="entry name" value="SANT/Myb"/>
</dbReference>
<organism evidence="9 10">
    <name type="scientific">Arxiozyma heterogenica</name>
    <dbReference type="NCBI Taxonomy" id="278026"/>
    <lineage>
        <taxon>Eukaryota</taxon>
        <taxon>Fungi</taxon>
        <taxon>Dikarya</taxon>
        <taxon>Ascomycota</taxon>
        <taxon>Saccharomycotina</taxon>
        <taxon>Saccharomycetes</taxon>
        <taxon>Saccharomycetales</taxon>
        <taxon>Saccharomycetaceae</taxon>
        <taxon>Arxiozyma</taxon>
    </lineage>
</organism>
<feature type="compositionally biased region" description="Low complexity" evidence="6">
    <location>
        <begin position="394"/>
        <end position="419"/>
    </location>
</feature>
<feature type="compositionally biased region" description="Polar residues" evidence="6">
    <location>
        <begin position="380"/>
        <end position="393"/>
    </location>
</feature>
<evidence type="ECO:0000256" key="3">
    <source>
        <dbReference type="ARBA" id="ARBA00023163"/>
    </source>
</evidence>
<feature type="compositionally biased region" description="Polar residues" evidence="6">
    <location>
        <begin position="777"/>
        <end position="797"/>
    </location>
</feature>
<dbReference type="PANTHER" id="PTHR12802:SF41">
    <property type="entry name" value="BRAHMA ASSOCIATED PROTEIN 155 KDA"/>
    <property type="match status" value="1"/>
</dbReference>
<evidence type="ECO:0000256" key="6">
    <source>
        <dbReference type="SAM" id="MobiDB-lite"/>
    </source>
</evidence>
<dbReference type="InterPro" id="IPR017884">
    <property type="entry name" value="SANT_dom"/>
</dbReference>
<keyword evidence="3" id="KW-0804">Transcription</keyword>
<evidence type="ECO:0008006" key="11">
    <source>
        <dbReference type="Google" id="ProtNLM"/>
    </source>
</evidence>
<dbReference type="InterPro" id="IPR007526">
    <property type="entry name" value="SWIRM"/>
</dbReference>
<dbReference type="GO" id="GO:0016514">
    <property type="term" value="C:SWI/SNF complex"/>
    <property type="evidence" value="ECO:0007669"/>
    <property type="project" value="TreeGrafter"/>
</dbReference>
<evidence type="ECO:0000256" key="2">
    <source>
        <dbReference type="ARBA" id="ARBA00023125"/>
    </source>
</evidence>
<dbReference type="PANTHER" id="PTHR12802">
    <property type="entry name" value="SWI/SNF COMPLEX-RELATED"/>
    <property type="match status" value="1"/>
</dbReference>
<sequence length="979" mass="111014">MDDYDPSNIIDNDTIMNNNELFIDNNNNPNNNNDNNNVDTTYSVYDVYDAYNPGLSNTAPVTDKLDLQNTQLIDRNTVTTVDTDNMPTVDDTRKDNDELGNINMNIDAVSDSSNKLQTNSIKDYTTHSSIPLNNTSIDESSLSVSKTSMDSNNINNESIEQGNGIQVENKNVLSNTELNKQTDTSTNNMNNNVQKEPSTTDNVSIIQNMTMNHTNTTSKEEHSKNNGTDDLNSQLKEEKNISNDNNNNNTDSKNNSDKMDIDSDIKIKQEITISGDNNNDTNTTIVEMTNKDNQNGVDEKEKVFEKVEQPQNLNNNNNSNEEEEEDNDDNENATNKYVGTPILEEDDKNNITNSHENNLNNGNYSTEKNLGIEAQHNQDKANGNNHVHTISKYTTNNSNVTSTSSTSSSSSPSSSNNNTVAKQKPKLAFPQVHEIIIPNYASWLNLKKIHKIEIKSLPEWFTNRIPSKTPEIYVKCRNFMINSYRLNPNEYFSVTAARRNLSGDAAALFRLHKFLMKWGLINYQVNPELLPKTIEPPLTDQNSAKHDAPRGYFPFESYKPSVQLPDMSKLKKMMDVSDPKSTLSNYLAEQKKRSLHNVVKKEEETKETGNLSTNYTSEEIKSISKTESKADNIELHPAKRPKILDALDETEVESKVKWEEDEIMRLVEGLQKFNTDWYAVSKFVGTKTPEHCILQFLQLPIEDKYLYQQARENGIGIGPLKYSPHLPFSKNDNPVLSTIAYLVGLVDPTIVRKLTDRALTESYKLAEEKNNKEVETNHSQIPKTENSTFINSPKSNETNIHNKDVHLKDNLKEGSELALAAFGLRSRIFASNEERKLNQITNKLLEVQSSKINIKLEKFNKLEKTLEIEKKMLQKRQEEFLMEKLSFTKNAFLLLNKLESTAKKLNTMGNMDLQDDIDKLKEIIKNPLSISFCSSKEGKLISSDANKSINKDNDKSAEINNKVKPISLDTPQIYRYWSG</sequence>
<feature type="region of interest" description="Disordered" evidence="6">
    <location>
        <begin position="770"/>
        <end position="797"/>
    </location>
</feature>
<dbReference type="Gene3D" id="1.10.10.10">
    <property type="entry name" value="Winged helix-like DNA-binding domain superfamily/Winged helix DNA-binding domain"/>
    <property type="match status" value="1"/>
</dbReference>